<sequence length="506" mass="56062">MVSKPRTRLQPYVLIPTLASVNFPSLVQDAERQEPDLTLEQDLGPNPPSLEDLFGGDILSDMSEEEGEFSLAGNSDDGDRSSDGDYDPSPRYKQAKRSKTKTPTPPLVATAPVSSPPSKLHTASTSAPPAMKNVGQKASNARRRAKRKRQKAQSYSLWGAEPSLHAQQHVVKQAHPISVAFSTSDLEAAKGAHTGKPGSKKMLLDATKSYTLSELDDLGFRHIRWDGITPCPIVDREGRVISVLCGRPRSDDYVSAMDAVFQAITEEGNNHVSPSEGAHRRGMFRAYNVGVAMGMGSASPISLDNKEMSPVLDRLVAHPGVRRLAAYHNAAFSLWAPRLHGEYQVVIDDMYREKPSLRRNFPGVFSAATFNFGGDVWTFKHRDHFNWAYGWCFVTALGQFDHRVGGQLVLWELKLVVDFPHGATIAIPSAAITHSNLPVAQGSQRVSFTQYTAGAIFRWRENGFRTEKQLKEDDEKSYRDAMLKKDTAHMNRMSLYSTLEELRAVL</sequence>
<protein>
    <submittedName>
        <fullName evidence="2">Uncharacterized protein</fullName>
    </submittedName>
</protein>
<dbReference type="AlphaFoldDB" id="A0AAW0B631"/>
<gene>
    <name evidence="2" type="ORF">VNI00_017526</name>
</gene>
<keyword evidence="3" id="KW-1185">Reference proteome</keyword>
<dbReference type="EMBL" id="JAYKXP010000176">
    <property type="protein sequence ID" value="KAK7021080.1"/>
    <property type="molecule type" value="Genomic_DNA"/>
</dbReference>
<dbReference type="Proteomes" id="UP001383192">
    <property type="component" value="Unassembled WGS sequence"/>
</dbReference>
<proteinExistence type="predicted"/>
<accession>A0AAW0B631</accession>
<evidence type="ECO:0000256" key="1">
    <source>
        <dbReference type="SAM" id="MobiDB-lite"/>
    </source>
</evidence>
<evidence type="ECO:0000313" key="3">
    <source>
        <dbReference type="Proteomes" id="UP001383192"/>
    </source>
</evidence>
<feature type="compositionally biased region" description="Basic residues" evidence="1">
    <location>
        <begin position="140"/>
        <end position="151"/>
    </location>
</feature>
<reference evidence="2 3" key="1">
    <citation type="submission" date="2024-01" db="EMBL/GenBank/DDBJ databases">
        <title>A draft genome for a cacao thread blight-causing isolate of Paramarasmius palmivorus.</title>
        <authorList>
            <person name="Baruah I.K."/>
            <person name="Bukari Y."/>
            <person name="Amoako-Attah I."/>
            <person name="Meinhardt L.W."/>
            <person name="Bailey B.A."/>
            <person name="Cohen S.P."/>
        </authorList>
    </citation>
    <scope>NUCLEOTIDE SEQUENCE [LARGE SCALE GENOMIC DNA]</scope>
    <source>
        <strain evidence="2 3">GH-12</strain>
    </source>
</reference>
<evidence type="ECO:0000313" key="2">
    <source>
        <dbReference type="EMBL" id="KAK7021080.1"/>
    </source>
</evidence>
<comment type="caution">
    <text evidence="2">The sequence shown here is derived from an EMBL/GenBank/DDBJ whole genome shotgun (WGS) entry which is preliminary data.</text>
</comment>
<name>A0AAW0B631_9AGAR</name>
<dbReference type="Gene3D" id="3.60.130.30">
    <property type="match status" value="1"/>
</dbReference>
<organism evidence="2 3">
    <name type="scientific">Paramarasmius palmivorus</name>
    <dbReference type="NCBI Taxonomy" id="297713"/>
    <lineage>
        <taxon>Eukaryota</taxon>
        <taxon>Fungi</taxon>
        <taxon>Dikarya</taxon>
        <taxon>Basidiomycota</taxon>
        <taxon>Agaricomycotina</taxon>
        <taxon>Agaricomycetes</taxon>
        <taxon>Agaricomycetidae</taxon>
        <taxon>Agaricales</taxon>
        <taxon>Marasmiineae</taxon>
        <taxon>Marasmiaceae</taxon>
        <taxon>Paramarasmius</taxon>
    </lineage>
</organism>
<feature type="region of interest" description="Disordered" evidence="1">
    <location>
        <begin position="29"/>
        <end position="159"/>
    </location>
</feature>